<evidence type="ECO:0000313" key="4">
    <source>
        <dbReference type="EMBL" id="UQX89785.1"/>
    </source>
</evidence>
<accession>A0ABY4R226</accession>
<dbReference type="InterPro" id="IPR029056">
    <property type="entry name" value="Ribokinase-like"/>
</dbReference>
<sequence length="309" mass="31618">MPPSRIAPNGRLVYLGNAVVDLVLAVPRLPDPGEDVRARAASWVPGGGVSTMVAAARRGMGVCYAGRTGTGPLAELIRSRLRREGIVLWGEPVAGQDNGVVICLVEPDGQRAFVTTTGAEALLEAEHLQGLAVGPTDLVALTGYGLAHPVNGLALAGWLATIPDETVVLLDPGPWVGDAGAGVLDRVLPRVDWYSCNAREARLATGCADLAVAAERLSAGTGRVGILVRDGERGCWLRLPGTPAELVAGDWVPPDGVKDTTGAGDVHAGVFLAELAAGRGAKQAVAAANAVAAESIRHPGPGLPFSGLE</sequence>
<dbReference type="Pfam" id="PF00294">
    <property type="entry name" value="PfkB"/>
    <property type="match status" value="1"/>
</dbReference>
<protein>
    <submittedName>
        <fullName evidence="4">PfkB family carbohydrate kinase</fullName>
    </submittedName>
</protein>
<evidence type="ECO:0000256" key="2">
    <source>
        <dbReference type="ARBA" id="ARBA00022777"/>
    </source>
</evidence>
<name>A0ABY4R226_9ACTN</name>
<dbReference type="Gene3D" id="3.40.1190.20">
    <property type="match status" value="1"/>
</dbReference>
<dbReference type="GO" id="GO:0016301">
    <property type="term" value="F:kinase activity"/>
    <property type="evidence" value="ECO:0007669"/>
    <property type="project" value="UniProtKB-KW"/>
</dbReference>
<evidence type="ECO:0000313" key="5">
    <source>
        <dbReference type="Proteomes" id="UP001056336"/>
    </source>
</evidence>
<reference evidence="4" key="1">
    <citation type="journal article" date="2018" name="Int. J. Syst. Evol. Microbiol.">
        <title>Jatrophihabitans telluris sp. nov., isolated from sediment soil of lava forest wetlands and the emended description of the genus Jatrophihabitans.</title>
        <authorList>
            <person name="Lee K.C."/>
            <person name="Suh M.K."/>
            <person name="Eom M.K."/>
            <person name="Kim K.K."/>
            <person name="Kim J.S."/>
            <person name="Kim D.S."/>
            <person name="Ko S.H."/>
            <person name="Shin Y.K."/>
            <person name="Lee J.S."/>
        </authorList>
    </citation>
    <scope>NUCLEOTIDE SEQUENCE</scope>
    <source>
        <strain evidence="4">N237</strain>
    </source>
</reference>
<dbReference type="Proteomes" id="UP001056336">
    <property type="component" value="Chromosome"/>
</dbReference>
<organism evidence="4 5">
    <name type="scientific">Jatrophihabitans telluris</name>
    <dbReference type="NCBI Taxonomy" id="2038343"/>
    <lineage>
        <taxon>Bacteria</taxon>
        <taxon>Bacillati</taxon>
        <taxon>Actinomycetota</taxon>
        <taxon>Actinomycetes</taxon>
        <taxon>Jatrophihabitantales</taxon>
        <taxon>Jatrophihabitantaceae</taxon>
        <taxon>Jatrophihabitans</taxon>
    </lineage>
</organism>
<keyword evidence="2 4" id="KW-0418">Kinase</keyword>
<dbReference type="InterPro" id="IPR011611">
    <property type="entry name" value="PfkB_dom"/>
</dbReference>
<reference evidence="4" key="2">
    <citation type="submission" date="2022-05" db="EMBL/GenBank/DDBJ databases">
        <authorList>
            <person name="Kim J.-S."/>
            <person name="Lee K."/>
            <person name="Suh M."/>
            <person name="Eom M."/>
            <person name="Kim J.-S."/>
            <person name="Kim D.-S."/>
            <person name="Ko S.-H."/>
            <person name="Shin Y."/>
            <person name="Lee J.-S."/>
        </authorList>
    </citation>
    <scope>NUCLEOTIDE SEQUENCE</scope>
    <source>
        <strain evidence="4">N237</strain>
    </source>
</reference>
<dbReference type="EMBL" id="CP097332">
    <property type="protein sequence ID" value="UQX89785.1"/>
    <property type="molecule type" value="Genomic_DNA"/>
</dbReference>
<dbReference type="SUPFAM" id="SSF53613">
    <property type="entry name" value="Ribokinase-like"/>
    <property type="match status" value="1"/>
</dbReference>
<keyword evidence="1" id="KW-0808">Transferase</keyword>
<proteinExistence type="predicted"/>
<evidence type="ECO:0000256" key="1">
    <source>
        <dbReference type="ARBA" id="ARBA00022679"/>
    </source>
</evidence>
<dbReference type="PANTHER" id="PTHR10584:SF166">
    <property type="entry name" value="RIBOKINASE"/>
    <property type="match status" value="1"/>
</dbReference>
<keyword evidence="5" id="KW-1185">Reference proteome</keyword>
<dbReference type="RefSeq" id="WP_249773681.1">
    <property type="nucleotide sequence ID" value="NZ_CP097332.1"/>
</dbReference>
<feature type="domain" description="Carbohydrate kinase PfkB" evidence="3">
    <location>
        <begin position="11"/>
        <end position="303"/>
    </location>
</feature>
<dbReference type="PANTHER" id="PTHR10584">
    <property type="entry name" value="SUGAR KINASE"/>
    <property type="match status" value="1"/>
</dbReference>
<gene>
    <name evidence="4" type="ORF">M6D93_07225</name>
</gene>
<evidence type="ECO:0000259" key="3">
    <source>
        <dbReference type="Pfam" id="PF00294"/>
    </source>
</evidence>